<dbReference type="InterPro" id="IPR007630">
    <property type="entry name" value="RNA_pol_sigma70_r4"/>
</dbReference>
<dbReference type="RefSeq" id="YP_009806822.1">
    <property type="nucleotide sequence ID" value="NC_048017.1"/>
</dbReference>
<dbReference type="Proteomes" id="UP000260367">
    <property type="component" value="Segment"/>
</dbReference>
<dbReference type="GO" id="GO:0006352">
    <property type="term" value="P:DNA-templated transcription initiation"/>
    <property type="evidence" value="ECO:0007669"/>
    <property type="project" value="InterPro"/>
</dbReference>
<dbReference type="CDD" id="cd06171">
    <property type="entry name" value="Sigma70_r4"/>
    <property type="match status" value="1"/>
</dbReference>
<dbReference type="Pfam" id="PF04545">
    <property type="entry name" value="Sigma70_r4"/>
    <property type="match status" value="1"/>
</dbReference>
<accession>A0A345KWD6</accession>
<gene>
    <name evidence="3" type="primary">43</name>
    <name evidence="3" type="ORF">SEA_EDEN_43</name>
</gene>
<dbReference type="KEGG" id="vg:54997692"/>
<dbReference type="Gene3D" id="1.10.10.10">
    <property type="entry name" value="Winged helix-like DNA-binding domain superfamily/Winged helix DNA-binding domain"/>
    <property type="match status" value="1"/>
</dbReference>
<dbReference type="SUPFAM" id="SSF88659">
    <property type="entry name" value="Sigma3 and sigma4 domains of RNA polymerase sigma factors"/>
    <property type="match status" value="1"/>
</dbReference>
<dbReference type="EMBL" id="MH509447">
    <property type="protein sequence ID" value="AXH47338.1"/>
    <property type="molecule type" value="Genomic_DNA"/>
</dbReference>
<feature type="domain" description="RNA polymerase sigma-70 region 4" evidence="1">
    <location>
        <begin position="184"/>
        <end position="235"/>
    </location>
</feature>
<sequence length="241" mass="27184">MDELFKTKPGRESLDITEERALIIRAQEGDGDAVWELLVQYRGLLQKTANNVRSRIRGMAPDKIEDLQADLVLAAVEGIKAFDLDRFTRLSQTLPGKLKDVALEMTTALVVPRGTLALWFKVWRQADQDHATAARIAPEWGMSSDTFRMIQHALEHVDSEWVHVPYDAGVPTADAETHRLVHEAMRVLSPAERDVIELAYGFRGQPKTDEEVSMVLESTKGTVKSQRQRALTKMRTHLTVD</sequence>
<dbReference type="GeneID" id="54997692"/>
<reference evidence="4" key="1">
    <citation type="submission" date="2018-06" db="EMBL/GenBank/DDBJ databases">
        <authorList>
            <person name="Zhirakovskaya E."/>
        </authorList>
    </citation>
    <scope>NUCLEOTIDE SEQUENCE [LARGE SCALE GENOMIC DNA]</scope>
</reference>
<dbReference type="Pfam" id="PF12645">
    <property type="entry name" value="HTH_16"/>
    <property type="match status" value="1"/>
</dbReference>
<evidence type="ECO:0000313" key="3">
    <source>
        <dbReference type="EMBL" id="AXH47338.1"/>
    </source>
</evidence>
<name>A0A345KWD6_9CAUD</name>
<dbReference type="InterPro" id="IPR013324">
    <property type="entry name" value="RNA_pol_sigma_r3/r4-like"/>
</dbReference>
<dbReference type="InterPro" id="IPR036388">
    <property type="entry name" value="WH-like_DNA-bd_sf"/>
</dbReference>
<organism evidence="3 4">
    <name type="scientific">Microbacterium phage Eden</name>
    <dbReference type="NCBI Taxonomy" id="2250289"/>
    <lineage>
        <taxon>Viruses</taxon>
        <taxon>Duplodnaviria</taxon>
        <taxon>Heunggongvirae</taxon>
        <taxon>Uroviricota</taxon>
        <taxon>Caudoviricetes</taxon>
        <taxon>Edenvirus</taxon>
        <taxon>Edenvirus eden</taxon>
    </lineage>
</organism>
<evidence type="ECO:0000259" key="1">
    <source>
        <dbReference type="Pfam" id="PF04545"/>
    </source>
</evidence>
<proteinExistence type="predicted"/>
<dbReference type="GO" id="GO:0003700">
    <property type="term" value="F:DNA-binding transcription factor activity"/>
    <property type="evidence" value="ECO:0007669"/>
    <property type="project" value="InterPro"/>
</dbReference>
<dbReference type="InterPro" id="IPR024760">
    <property type="entry name" value="HTH_dom_conjug_TS-like"/>
</dbReference>
<evidence type="ECO:0000313" key="4">
    <source>
        <dbReference type="Proteomes" id="UP000260367"/>
    </source>
</evidence>
<keyword evidence="4" id="KW-1185">Reference proteome</keyword>
<evidence type="ECO:0000259" key="2">
    <source>
        <dbReference type="Pfam" id="PF12645"/>
    </source>
</evidence>
<protein>
    <submittedName>
        <fullName evidence="3">DNA binding protein</fullName>
    </submittedName>
</protein>
<feature type="domain" description="Helix-turn-helix conjugative transposon-like" evidence="2">
    <location>
        <begin position="21"/>
        <end position="83"/>
    </location>
</feature>